<organism evidence="2 3">
    <name type="scientific">Trifolium medium</name>
    <dbReference type="NCBI Taxonomy" id="97028"/>
    <lineage>
        <taxon>Eukaryota</taxon>
        <taxon>Viridiplantae</taxon>
        <taxon>Streptophyta</taxon>
        <taxon>Embryophyta</taxon>
        <taxon>Tracheophyta</taxon>
        <taxon>Spermatophyta</taxon>
        <taxon>Magnoliopsida</taxon>
        <taxon>eudicotyledons</taxon>
        <taxon>Gunneridae</taxon>
        <taxon>Pentapetalae</taxon>
        <taxon>rosids</taxon>
        <taxon>fabids</taxon>
        <taxon>Fabales</taxon>
        <taxon>Fabaceae</taxon>
        <taxon>Papilionoideae</taxon>
        <taxon>50 kb inversion clade</taxon>
        <taxon>NPAAA clade</taxon>
        <taxon>Hologalegina</taxon>
        <taxon>IRL clade</taxon>
        <taxon>Trifolieae</taxon>
        <taxon>Trifolium</taxon>
    </lineage>
</organism>
<dbReference type="EMBL" id="LXQA011428955">
    <property type="protein sequence ID" value="MCI96948.1"/>
    <property type="molecule type" value="Genomic_DNA"/>
</dbReference>
<protein>
    <submittedName>
        <fullName evidence="2">Uncharacterized protein</fullName>
    </submittedName>
</protein>
<name>A0A392W8E7_9FABA</name>
<comment type="caution">
    <text evidence="2">The sequence shown here is derived from an EMBL/GenBank/DDBJ whole genome shotgun (WGS) entry which is preliminary data.</text>
</comment>
<evidence type="ECO:0000313" key="2">
    <source>
        <dbReference type="EMBL" id="MCI96948.1"/>
    </source>
</evidence>
<evidence type="ECO:0000313" key="3">
    <source>
        <dbReference type="Proteomes" id="UP000265520"/>
    </source>
</evidence>
<reference evidence="2 3" key="1">
    <citation type="journal article" date="2018" name="Front. Plant Sci.">
        <title>Red Clover (Trifolium pratense) and Zigzag Clover (T. medium) - A Picture of Genomic Similarities and Differences.</title>
        <authorList>
            <person name="Dluhosova J."/>
            <person name="Istvanek J."/>
            <person name="Nedelnik J."/>
            <person name="Repkova J."/>
        </authorList>
    </citation>
    <scope>NUCLEOTIDE SEQUENCE [LARGE SCALE GENOMIC DNA]</scope>
    <source>
        <strain evidence="3">cv. 10/8</strain>
        <tissue evidence="2">Leaf</tissue>
    </source>
</reference>
<evidence type="ECO:0000256" key="1">
    <source>
        <dbReference type="SAM" id="MobiDB-lite"/>
    </source>
</evidence>
<keyword evidence="3" id="KW-1185">Reference proteome</keyword>
<dbReference type="Proteomes" id="UP000265520">
    <property type="component" value="Unassembled WGS sequence"/>
</dbReference>
<feature type="region of interest" description="Disordered" evidence="1">
    <location>
        <begin position="1"/>
        <end position="27"/>
    </location>
</feature>
<sequence length="27" mass="2894">MSSESEPTLPSESEPSESQLVSLSEVQ</sequence>
<accession>A0A392W8E7</accession>
<dbReference type="AlphaFoldDB" id="A0A392W8E7"/>
<feature type="non-terminal residue" evidence="2">
    <location>
        <position position="27"/>
    </location>
</feature>
<proteinExistence type="predicted"/>